<evidence type="ECO:0000256" key="5">
    <source>
        <dbReference type="SAM" id="Phobius"/>
    </source>
</evidence>
<evidence type="ECO:0000313" key="6">
    <source>
        <dbReference type="EMBL" id="MBF5058770.1"/>
    </source>
</evidence>
<feature type="transmembrane region" description="Helical" evidence="5">
    <location>
        <begin position="296"/>
        <end position="321"/>
    </location>
</feature>
<dbReference type="EMBL" id="JAAEJV010000004">
    <property type="protein sequence ID" value="MBF5058770.1"/>
    <property type="molecule type" value="Genomic_DNA"/>
</dbReference>
<keyword evidence="2 5" id="KW-0812">Transmembrane</keyword>
<evidence type="ECO:0008006" key="8">
    <source>
        <dbReference type="Google" id="ProtNLM"/>
    </source>
</evidence>
<feature type="transmembrane region" description="Helical" evidence="5">
    <location>
        <begin position="21"/>
        <end position="42"/>
    </location>
</feature>
<keyword evidence="7" id="KW-1185">Reference proteome</keyword>
<keyword evidence="4 5" id="KW-0472">Membrane</keyword>
<evidence type="ECO:0000313" key="7">
    <source>
        <dbReference type="Proteomes" id="UP001194714"/>
    </source>
</evidence>
<evidence type="ECO:0000256" key="1">
    <source>
        <dbReference type="ARBA" id="ARBA00004141"/>
    </source>
</evidence>
<dbReference type="PANTHER" id="PTHR47547">
    <property type="match status" value="1"/>
</dbReference>
<feature type="transmembrane region" description="Helical" evidence="5">
    <location>
        <begin position="239"/>
        <end position="262"/>
    </location>
</feature>
<evidence type="ECO:0000256" key="2">
    <source>
        <dbReference type="ARBA" id="ARBA00022692"/>
    </source>
</evidence>
<accession>A0ABS0AXS9</accession>
<dbReference type="PANTHER" id="PTHR47547:SF1">
    <property type="entry name" value="ASPARTATE-PROTON SYMPORTER"/>
    <property type="match status" value="1"/>
</dbReference>
<feature type="transmembrane region" description="Helical" evidence="5">
    <location>
        <begin position="407"/>
        <end position="426"/>
    </location>
</feature>
<name>A0ABS0AXS9_9BACT</name>
<dbReference type="Pfam" id="PF13520">
    <property type="entry name" value="AA_permease_2"/>
    <property type="match status" value="1"/>
</dbReference>
<feature type="transmembrane region" description="Helical" evidence="5">
    <location>
        <begin position="96"/>
        <end position="126"/>
    </location>
</feature>
<dbReference type="Proteomes" id="UP001194714">
    <property type="component" value="Unassembled WGS sequence"/>
</dbReference>
<gene>
    <name evidence="6" type="ORF">NEPTK9_000269</name>
</gene>
<dbReference type="Gene3D" id="1.20.1740.10">
    <property type="entry name" value="Amino acid/polyamine transporter I"/>
    <property type="match status" value="1"/>
</dbReference>
<feature type="transmembrane region" description="Helical" evidence="5">
    <location>
        <begin position="497"/>
        <end position="516"/>
    </location>
</feature>
<keyword evidence="3 5" id="KW-1133">Transmembrane helix</keyword>
<feature type="transmembrane region" description="Helical" evidence="5">
    <location>
        <begin position="165"/>
        <end position="188"/>
    </location>
</feature>
<feature type="transmembrane region" description="Helical" evidence="5">
    <location>
        <begin position="54"/>
        <end position="75"/>
    </location>
</feature>
<comment type="caution">
    <text evidence="6">The sequence shown here is derived from an EMBL/GenBank/DDBJ whole genome shotgun (WGS) entry which is preliminary data.</text>
</comment>
<reference evidence="6 7" key="1">
    <citation type="submission" date="2020-01" db="EMBL/GenBank/DDBJ databases">
        <title>Draft genome sequence of Cand. Neptunochlamydia vexilliferae K9.</title>
        <authorList>
            <person name="Schulz F."/>
            <person name="Koestlbacher S."/>
            <person name="Wascher F."/>
            <person name="Pizzetti I."/>
            <person name="Horn M."/>
        </authorList>
    </citation>
    <scope>NUCLEOTIDE SEQUENCE [LARGE SCALE GENOMIC DNA]</scope>
    <source>
        <strain evidence="6 7">K9</strain>
    </source>
</reference>
<dbReference type="InterPro" id="IPR002293">
    <property type="entry name" value="AA/rel_permease1"/>
</dbReference>
<dbReference type="PIRSF" id="PIRSF006060">
    <property type="entry name" value="AA_transporter"/>
    <property type="match status" value="1"/>
</dbReference>
<evidence type="ECO:0000256" key="3">
    <source>
        <dbReference type="ARBA" id="ARBA00022989"/>
    </source>
</evidence>
<feature type="transmembrane region" description="Helical" evidence="5">
    <location>
        <begin position="138"/>
        <end position="158"/>
    </location>
</feature>
<comment type="subcellular location">
    <subcellularLocation>
        <location evidence="1">Membrane</location>
        <topology evidence="1">Multi-pass membrane protein</topology>
    </subcellularLocation>
</comment>
<sequence length="522" mass="56819">MTLVSYNERVFMSRSKLKKEIGLLTLVSIGVGGIIGSGIFILPANMAALAGPGLLLAILISGVITTFLALAYAELGAAFPITGGPFSLPRLALGDIGGFIIGWGYFLYLFIGTAALIEIFIVYLGFYVPGLSAGATLTPLGIIIALGSLWLFTFMNLFGVKWGGLYSIITTIGKILPLLLFAVIGFAAIDGHNFTPFLPFGLTGVTLASTLFFWSYTGFEAIVVPSEEVKDPAKTIPRAILLTMLITMATYLLVATAFLGMIDWQGLGINFMNWSAIGELGSPLAQVTLSSTTLKIGWLASLIAIGAIIATGGSSGTWVLIQGRIPFAMAKESLFWSKLNAVNRYGVPARSLIFTSLLTSITIIAIPHFVSVSLIASMTALVPYAAAVLAVPILRKTKRETPRPFKLPFYRLFTLMGFVFATWLIYWASWPWTLVGALLIFLGFPAFLLVRRVHLELKRNVWIACYLLGIIIISMIGDQHFELNNFTPYSPLGLLKMPYDLVVLTLFSIMIYSWAYRLNNRG</sequence>
<feature type="transmembrane region" description="Helical" evidence="5">
    <location>
        <begin position="372"/>
        <end position="395"/>
    </location>
</feature>
<evidence type="ECO:0000256" key="4">
    <source>
        <dbReference type="ARBA" id="ARBA00023136"/>
    </source>
</evidence>
<dbReference type="InterPro" id="IPR052962">
    <property type="entry name" value="AA_Transporter_AGT"/>
</dbReference>
<protein>
    <recommendedName>
        <fullName evidence="8">Amino acid permease</fullName>
    </recommendedName>
</protein>
<proteinExistence type="predicted"/>
<feature type="transmembrane region" description="Helical" evidence="5">
    <location>
        <begin position="461"/>
        <end position="477"/>
    </location>
</feature>
<feature type="transmembrane region" description="Helical" evidence="5">
    <location>
        <begin position="200"/>
        <end position="219"/>
    </location>
</feature>
<feature type="transmembrane region" description="Helical" evidence="5">
    <location>
        <begin position="432"/>
        <end position="449"/>
    </location>
</feature>
<organism evidence="6 7">
    <name type="scientific">Candidatus Neptunichlamydia vexilliferae</name>
    <dbReference type="NCBI Taxonomy" id="1651774"/>
    <lineage>
        <taxon>Bacteria</taxon>
        <taxon>Pseudomonadati</taxon>
        <taxon>Chlamydiota</taxon>
        <taxon>Chlamydiia</taxon>
        <taxon>Parachlamydiales</taxon>
        <taxon>Simkaniaceae</taxon>
        <taxon>Candidatus Neptunichlamydia</taxon>
    </lineage>
</organism>
<feature type="transmembrane region" description="Helical" evidence="5">
    <location>
        <begin position="342"/>
        <end position="366"/>
    </location>
</feature>